<dbReference type="Pfam" id="PF04023">
    <property type="entry name" value="FeoA"/>
    <property type="match status" value="1"/>
</dbReference>
<dbReference type="SMART" id="SM00899">
    <property type="entry name" value="FeoA"/>
    <property type="match status" value="1"/>
</dbReference>
<dbReference type="RefSeq" id="WP_231018409.1">
    <property type="nucleotide sequence ID" value="NZ_CP147920.1"/>
</dbReference>
<feature type="domain" description="Ferrous iron transporter FeoA-like" evidence="2">
    <location>
        <begin position="1"/>
        <end position="73"/>
    </location>
</feature>
<gene>
    <name evidence="3" type="ORF">WCY31_08040</name>
</gene>
<dbReference type="InterPro" id="IPR052713">
    <property type="entry name" value="FeoA"/>
</dbReference>
<dbReference type="Gene3D" id="2.30.30.90">
    <property type="match status" value="1"/>
</dbReference>
<evidence type="ECO:0000259" key="2">
    <source>
        <dbReference type="SMART" id="SM00899"/>
    </source>
</evidence>
<dbReference type="Proteomes" id="UP001447842">
    <property type="component" value="Chromosome"/>
</dbReference>
<evidence type="ECO:0000256" key="1">
    <source>
        <dbReference type="ARBA" id="ARBA00023004"/>
    </source>
</evidence>
<dbReference type="PANTHER" id="PTHR42954">
    <property type="entry name" value="FE(2+) TRANSPORT PROTEIN A"/>
    <property type="match status" value="1"/>
</dbReference>
<organism evidence="3 4">
    <name type="scientific">Sulfurimonas diazotrophicus</name>
    <dbReference type="NCBI Taxonomy" id="3131939"/>
    <lineage>
        <taxon>Bacteria</taxon>
        <taxon>Pseudomonadati</taxon>
        <taxon>Campylobacterota</taxon>
        <taxon>Epsilonproteobacteria</taxon>
        <taxon>Campylobacterales</taxon>
        <taxon>Sulfurimonadaceae</taxon>
        <taxon>Sulfurimonas</taxon>
    </lineage>
</organism>
<dbReference type="InterPro" id="IPR038157">
    <property type="entry name" value="FeoA_core_dom"/>
</dbReference>
<dbReference type="InterPro" id="IPR007167">
    <property type="entry name" value="Fe-transptr_FeoA-like"/>
</dbReference>
<dbReference type="SUPFAM" id="SSF50037">
    <property type="entry name" value="C-terminal domain of transcriptional repressors"/>
    <property type="match status" value="1"/>
</dbReference>
<keyword evidence="1" id="KW-0408">Iron</keyword>
<proteinExistence type="predicted"/>
<evidence type="ECO:0000313" key="3">
    <source>
        <dbReference type="EMBL" id="XAU14205.1"/>
    </source>
</evidence>
<accession>A0ABZ3H6P4</accession>
<reference evidence="3 4" key="1">
    <citation type="submission" date="2024-03" db="EMBL/GenBank/DDBJ databases">
        <title>Sulfurimonas sp. HSL3-1.</title>
        <authorList>
            <person name="Wang S."/>
        </authorList>
    </citation>
    <scope>NUCLEOTIDE SEQUENCE [LARGE SCALE GENOMIC DNA]</scope>
    <source>
        <strain evidence="3 4">HSL3-1</strain>
    </source>
</reference>
<name>A0ABZ3H6P4_9BACT</name>
<protein>
    <submittedName>
        <fullName evidence="3">FeoA family protein</fullName>
    </submittedName>
</protein>
<dbReference type="EMBL" id="CP147920">
    <property type="protein sequence ID" value="XAU14205.1"/>
    <property type="molecule type" value="Genomic_DNA"/>
</dbReference>
<dbReference type="InterPro" id="IPR008988">
    <property type="entry name" value="Transcriptional_repressor_C"/>
</dbReference>
<keyword evidence="4" id="KW-1185">Reference proteome</keyword>
<evidence type="ECO:0000313" key="4">
    <source>
        <dbReference type="Proteomes" id="UP001447842"/>
    </source>
</evidence>
<dbReference type="PANTHER" id="PTHR42954:SF2">
    <property type="entry name" value="FE(2+) TRANSPORT PROTEIN A"/>
    <property type="match status" value="1"/>
</dbReference>
<sequence>MCLLQMKVGEIAAVDAINVHGALRARLLAMGLMPNAQISIKHFGWFKSTVQVMINRTLVGLRKEEAALIEVHKVA</sequence>